<dbReference type="CDD" id="cd02123">
    <property type="entry name" value="PA_C_RZF_like"/>
    <property type="match status" value="1"/>
</dbReference>
<evidence type="ECO:0000256" key="10">
    <source>
        <dbReference type="ARBA" id="ARBA00023136"/>
    </source>
</evidence>
<dbReference type="FunFam" id="3.30.40.10:FF:000276">
    <property type="entry name" value="Receptor homology region transmembrane domain-and RING domain-containing protein 2"/>
    <property type="match status" value="1"/>
</dbReference>
<keyword evidence="11" id="KW-1015">Disulfide bond</keyword>
<keyword evidence="4" id="KW-0479">Metal-binding</keyword>
<dbReference type="InterPro" id="IPR051653">
    <property type="entry name" value="E3_ligase_sorting_rcpt"/>
</dbReference>
<evidence type="ECO:0000256" key="3">
    <source>
        <dbReference type="ARBA" id="ARBA00022692"/>
    </source>
</evidence>
<dbReference type="SMART" id="SM00184">
    <property type="entry name" value="RING"/>
    <property type="match status" value="1"/>
</dbReference>
<keyword evidence="9 17" id="KW-1133">Transmembrane helix</keyword>
<keyword evidence="10 17" id="KW-0472">Membrane</keyword>
<evidence type="ECO:0000256" key="16">
    <source>
        <dbReference type="PROSITE-ProRule" id="PRU00175"/>
    </source>
</evidence>
<keyword evidence="5 18" id="KW-0732">Signal</keyword>
<evidence type="ECO:0000256" key="2">
    <source>
        <dbReference type="ARBA" id="ARBA00022554"/>
    </source>
</evidence>
<gene>
    <name evidence="21" type="primary">LOC120270644</name>
</gene>
<protein>
    <submittedName>
        <fullName evidence="21">Receptor homology region, transmembrane domain- and RING domain-containing protein 6-like isoform X1</fullName>
    </submittedName>
</protein>
<feature type="signal peptide" evidence="18">
    <location>
        <begin position="1"/>
        <end position="29"/>
    </location>
</feature>
<evidence type="ECO:0000256" key="13">
    <source>
        <dbReference type="ARBA" id="ARBA00046288"/>
    </source>
</evidence>
<dbReference type="GO" id="GO:0008270">
    <property type="term" value="F:zinc ion binding"/>
    <property type="evidence" value="ECO:0007669"/>
    <property type="project" value="UniProtKB-KW"/>
</dbReference>
<reference evidence="21" key="1">
    <citation type="submission" date="2025-08" db="UniProtKB">
        <authorList>
            <consortium name="RefSeq"/>
        </authorList>
    </citation>
    <scope>IDENTIFICATION</scope>
</reference>
<evidence type="ECO:0000256" key="9">
    <source>
        <dbReference type="ARBA" id="ARBA00022989"/>
    </source>
</evidence>
<evidence type="ECO:0000256" key="14">
    <source>
        <dbReference type="ARBA" id="ARBA00046293"/>
    </source>
</evidence>
<evidence type="ECO:0000256" key="18">
    <source>
        <dbReference type="SAM" id="SignalP"/>
    </source>
</evidence>
<evidence type="ECO:0000256" key="17">
    <source>
        <dbReference type="SAM" id="Phobius"/>
    </source>
</evidence>
<dbReference type="SUPFAM" id="SSF52025">
    <property type="entry name" value="PA domain"/>
    <property type="match status" value="1"/>
</dbReference>
<dbReference type="InterPro" id="IPR001841">
    <property type="entry name" value="Znf_RING"/>
</dbReference>
<evidence type="ECO:0000259" key="19">
    <source>
        <dbReference type="PROSITE" id="PS50089"/>
    </source>
</evidence>
<evidence type="ECO:0000256" key="5">
    <source>
        <dbReference type="ARBA" id="ARBA00022729"/>
    </source>
</evidence>
<dbReference type="FunFam" id="3.50.30.30:FF:000020">
    <property type="entry name" value="Receptor homology region transmembrane domain-and RING domain-containing protein 2"/>
    <property type="match status" value="1"/>
</dbReference>
<organism evidence="20 21">
    <name type="scientific">Dioscorea cayennensis subsp. rotundata</name>
    <name type="common">White Guinea yam</name>
    <name type="synonym">Dioscorea rotundata</name>
    <dbReference type="NCBI Taxonomy" id="55577"/>
    <lineage>
        <taxon>Eukaryota</taxon>
        <taxon>Viridiplantae</taxon>
        <taxon>Streptophyta</taxon>
        <taxon>Embryophyta</taxon>
        <taxon>Tracheophyta</taxon>
        <taxon>Spermatophyta</taxon>
        <taxon>Magnoliopsida</taxon>
        <taxon>Liliopsida</taxon>
        <taxon>Dioscoreales</taxon>
        <taxon>Dioscoreaceae</taxon>
        <taxon>Dioscorea</taxon>
    </lineage>
</organism>
<dbReference type="PANTHER" id="PTHR47168">
    <property type="entry name" value="RING ZINC FINGER DOMAIN SUPERFAMILY PROTEIN-RELATED"/>
    <property type="match status" value="1"/>
</dbReference>
<feature type="domain" description="RING-type" evidence="19">
    <location>
        <begin position="239"/>
        <end position="281"/>
    </location>
</feature>
<evidence type="ECO:0000256" key="1">
    <source>
        <dbReference type="ARBA" id="ARBA00022448"/>
    </source>
</evidence>
<dbReference type="PANTHER" id="PTHR47168:SF5">
    <property type="entry name" value="RING-TYPE DOMAIN-CONTAINING PROTEIN"/>
    <property type="match status" value="1"/>
</dbReference>
<keyword evidence="3 17" id="KW-0812">Transmembrane</keyword>
<dbReference type="Pfam" id="PF13639">
    <property type="entry name" value="zf-RING_2"/>
    <property type="match status" value="1"/>
</dbReference>
<dbReference type="InterPro" id="IPR046450">
    <property type="entry name" value="PA_dom_sf"/>
</dbReference>
<dbReference type="Gene3D" id="3.50.30.30">
    <property type="match status" value="1"/>
</dbReference>
<keyword evidence="1" id="KW-0813">Transport</keyword>
<dbReference type="Pfam" id="PF02225">
    <property type="entry name" value="PA"/>
    <property type="match status" value="1"/>
</dbReference>
<comment type="subcellular location">
    <subcellularLocation>
        <location evidence="13">Endomembrane system</location>
        <topology evidence="13">Single-pass type I membrane protein</topology>
    </subcellularLocation>
    <subcellularLocation>
        <location evidence="14">Prevacuolar compartment membrane</location>
    </subcellularLocation>
    <subcellularLocation>
        <location evidence="15">Protein storage vacuole membrane</location>
    </subcellularLocation>
</comment>
<dbReference type="SUPFAM" id="SSF57850">
    <property type="entry name" value="RING/U-box"/>
    <property type="match status" value="1"/>
</dbReference>
<evidence type="ECO:0000256" key="15">
    <source>
        <dbReference type="ARBA" id="ARBA00060484"/>
    </source>
</evidence>
<dbReference type="RefSeq" id="XP_039133634.1">
    <property type="nucleotide sequence ID" value="XM_039277700.1"/>
</dbReference>
<keyword evidence="7" id="KW-0862">Zinc</keyword>
<keyword evidence="20" id="KW-1185">Reference proteome</keyword>
<feature type="chain" id="PRO_5044200619" evidence="18">
    <location>
        <begin position="30"/>
        <end position="445"/>
    </location>
</feature>
<dbReference type="AlphaFoldDB" id="A0AB40C513"/>
<evidence type="ECO:0000256" key="11">
    <source>
        <dbReference type="ARBA" id="ARBA00023157"/>
    </source>
</evidence>
<proteinExistence type="predicted"/>
<dbReference type="InterPro" id="IPR003137">
    <property type="entry name" value="PA_domain"/>
</dbReference>
<dbReference type="PROSITE" id="PS50089">
    <property type="entry name" value="ZF_RING_2"/>
    <property type="match status" value="1"/>
</dbReference>
<keyword evidence="2" id="KW-0926">Vacuole</keyword>
<name>A0AB40C513_DIOCR</name>
<keyword evidence="12" id="KW-0325">Glycoprotein</keyword>
<dbReference type="Proteomes" id="UP001515500">
    <property type="component" value="Chromosome 10"/>
</dbReference>
<sequence length="445" mass="49354">MALGKFRLSGSSLLFVIVLSHLLVELARGRVILIGKNVEKSFDDADANFTPEIKESGENGVLYLAEPRNGCSLLRSRAIEGSESSFVLIVRGGCTFDEKVRRAQEAGFKAAIVYDNEYRGALLSMAGNPEGINIHAVFVSRVSGEILKKYAHRRELTVWLIPSVESSAWSVMAISFILLLAFLVVLATCFFVRRQQIRRDRRRASRIQEFHGMSRQLVKAMPIVVFTTVLEDNCTSRTCAICLEDYNPGEKLRVLPCQHKFHASCVDSWLTTWRTFCPVCKQDARLSTSISPASERTPLLPNNASSPHSSFRLPSINASLAEFPRIQVDAGPTSSATTSWFCSLYSNSQIPSLSGSNNSLPYISRSSTDLSRILFQRSNLCYPSAPHPHGLAVTSLNPRLTSSLYIPSSSNVSSWYSVEPSSQQPLLRYCSEPGASFFAQSLRRH</sequence>
<evidence type="ECO:0000256" key="6">
    <source>
        <dbReference type="ARBA" id="ARBA00022771"/>
    </source>
</evidence>
<accession>A0AB40C513</accession>
<keyword evidence="6 16" id="KW-0863">Zinc-finger</keyword>
<dbReference type="GeneID" id="120270644"/>
<evidence type="ECO:0000256" key="12">
    <source>
        <dbReference type="ARBA" id="ARBA00023180"/>
    </source>
</evidence>
<evidence type="ECO:0000313" key="20">
    <source>
        <dbReference type="Proteomes" id="UP001515500"/>
    </source>
</evidence>
<dbReference type="InterPro" id="IPR013083">
    <property type="entry name" value="Znf_RING/FYVE/PHD"/>
</dbReference>
<keyword evidence="8" id="KW-0653">Protein transport</keyword>
<dbReference type="GO" id="GO:0015031">
    <property type="term" value="P:protein transport"/>
    <property type="evidence" value="ECO:0007669"/>
    <property type="project" value="UniProtKB-KW"/>
</dbReference>
<feature type="transmembrane region" description="Helical" evidence="17">
    <location>
        <begin position="168"/>
        <end position="192"/>
    </location>
</feature>
<evidence type="ECO:0000313" key="21">
    <source>
        <dbReference type="RefSeq" id="XP_039133634.1"/>
    </source>
</evidence>
<dbReference type="InterPro" id="IPR044744">
    <property type="entry name" value="ZNRF4/RNF13/RNF167_PA"/>
</dbReference>
<evidence type="ECO:0000256" key="4">
    <source>
        <dbReference type="ARBA" id="ARBA00022723"/>
    </source>
</evidence>
<dbReference type="GO" id="GO:0012505">
    <property type="term" value="C:endomembrane system"/>
    <property type="evidence" value="ECO:0007669"/>
    <property type="project" value="UniProtKB-SubCell"/>
</dbReference>
<evidence type="ECO:0000256" key="8">
    <source>
        <dbReference type="ARBA" id="ARBA00022927"/>
    </source>
</evidence>
<dbReference type="Gene3D" id="3.30.40.10">
    <property type="entry name" value="Zinc/RING finger domain, C3HC4 (zinc finger)"/>
    <property type="match status" value="1"/>
</dbReference>
<dbReference type="GO" id="GO:0032586">
    <property type="term" value="C:protein storage vacuole membrane"/>
    <property type="evidence" value="ECO:0007669"/>
    <property type="project" value="UniProtKB-SubCell"/>
</dbReference>
<evidence type="ECO:0000256" key="7">
    <source>
        <dbReference type="ARBA" id="ARBA00022833"/>
    </source>
</evidence>